<keyword evidence="4" id="KW-0645">Protease</keyword>
<dbReference type="InterPro" id="IPR011527">
    <property type="entry name" value="ABC1_TM_dom"/>
</dbReference>
<keyword evidence="14" id="KW-0080">Bacteriocin transport</keyword>
<gene>
    <name evidence="19" type="ORF">HMI46_20530</name>
</gene>
<dbReference type="Gene3D" id="1.20.1560.10">
    <property type="entry name" value="ABC transporter type 1, transmembrane domain"/>
    <property type="match status" value="1"/>
</dbReference>
<evidence type="ECO:0000313" key="19">
    <source>
        <dbReference type="EMBL" id="NOJ72932.1"/>
    </source>
</evidence>
<dbReference type="InterPro" id="IPR027417">
    <property type="entry name" value="P-loop_NTPase"/>
</dbReference>
<dbReference type="PROSITE" id="PS00211">
    <property type="entry name" value="ABC_TRANSPORTER_1"/>
    <property type="match status" value="1"/>
</dbReference>
<feature type="domain" description="ABC transmembrane type-1" evidence="17">
    <location>
        <begin position="168"/>
        <end position="447"/>
    </location>
</feature>
<keyword evidence="8" id="KW-0788">Thiol protease</keyword>
<feature type="transmembrane region" description="Helical" evidence="15">
    <location>
        <begin position="393"/>
        <end position="412"/>
    </location>
</feature>
<dbReference type="InterPro" id="IPR003593">
    <property type="entry name" value="AAA+_ATPase"/>
</dbReference>
<keyword evidence="11" id="KW-1278">Translocase</keyword>
<evidence type="ECO:0000259" key="18">
    <source>
        <dbReference type="PROSITE" id="PS50990"/>
    </source>
</evidence>
<keyword evidence="12 15" id="KW-1133">Transmembrane helix</keyword>
<evidence type="ECO:0000256" key="8">
    <source>
        <dbReference type="ARBA" id="ARBA00022807"/>
    </source>
</evidence>
<sequence length="719" mass="80408">MIFNKYVCVKQHGPKDCGAACLATILKHYGRILPMSKIRDISGTDKQGTSAFGIIKAAEQLGFTARGVKGNPDSLYNEFPLPAVAHVKVDYSFLHYVVIHKITATEVIIADPAKGICKYTPEEFINIWTGVLLLLVPTSKFQKGNETNGILSRFIKILLPQKRIILRIFVLSLLITVLGMLGAFYFKYLIDEIIPGEMNELLQTLSVGVIILILMRVILNAVRSHLLLKLSQQLDIKLLFGYYSHVLKLPLNFFENRKSGEIISRLMDASKVRDAISGAALTIMIDTLMVFIGGVLLYNQNAHLFGVTVIMVPIYALIVWLFHKSFERLNRIQMENNSAFTSYIVESIDGIETVKAYNAEEKINVETEKKFNALLHSILKLGISQNIQSSLKALVQAIGGIIILWAGTLQVLKGNLSIGQLITFNALLIYFLDPLHNLINLQSSIQTAIVAANRLGEILDLDTEKIKGQNKKSLDSLRGAIRIQGVNFRYGTRGRVLKEISMNICPGEKIALVGESGSGKTTLIKLLVEFYQCESGIIQINETNINDIELSTLREKIAYVPQDTFFFSGTIYENLCLGVNHNIDMEQVIKATEISKAHDFIKKLPLGYNTLLEENGSNLSGGQRQRLAIARAILKQPDILIMDEATSNLDTTTERAISETIYNFKGITSIIIAHRLSTIMRCDCIYVMEDGKIIDHGTHQELIQKKGVYYNLWRDQLPD</sequence>
<dbReference type="InterPro" id="IPR005897">
    <property type="entry name" value="Pept_C39_ABC_bacteriocin"/>
</dbReference>
<dbReference type="PANTHER" id="PTHR24221">
    <property type="entry name" value="ATP-BINDING CASSETTE SUB-FAMILY B"/>
    <property type="match status" value="1"/>
</dbReference>
<evidence type="ECO:0000256" key="2">
    <source>
        <dbReference type="ARBA" id="ARBA00022448"/>
    </source>
</evidence>
<feature type="transmembrane region" description="Helical" evidence="15">
    <location>
        <begin position="304"/>
        <end position="322"/>
    </location>
</feature>
<evidence type="ECO:0000256" key="13">
    <source>
        <dbReference type="ARBA" id="ARBA00023136"/>
    </source>
</evidence>
<dbReference type="GO" id="GO:0006508">
    <property type="term" value="P:proteolysis"/>
    <property type="evidence" value="ECO:0007669"/>
    <property type="project" value="UniProtKB-KW"/>
</dbReference>
<evidence type="ECO:0000259" key="17">
    <source>
        <dbReference type="PROSITE" id="PS50929"/>
    </source>
</evidence>
<dbReference type="Pfam" id="PF00005">
    <property type="entry name" value="ABC_tran"/>
    <property type="match status" value="1"/>
</dbReference>
<evidence type="ECO:0000256" key="12">
    <source>
        <dbReference type="ARBA" id="ARBA00022989"/>
    </source>
</evidence>
<keyword evidence="3" id="KW-1003">Cell membrane</keyword>
<keyword evidence="10" id="KW-0653">Protein transport</keyword>
<proteinExistence type="predicted"/>
<evidence type="ECO:0000259" key="16">
    <source>
        <dbReference type="PROSITE" id="PS50893"/>
    </source>
</evidence>
<keyword evidence="7" id="KW-0378">Hydrolase</keyword>
<dbReference type="Pfam" id="PF00664">
    <property type="entry name" value="ABC_membrane"/>
    <property type="match status" value="1"/>
</dbReference>
<name>A0AAP7A595_PAEAL</name>
<dbReference type="InterPro" id="IPR039421">
    <property type="entry name" value="Type_1_exporter"/>
</dbReference>
<dbReference type="Gene3D" id="3.40.50.300">
    <property type="entry name" value="P-loop containing nucleotide triphosphate hydrolases"/>
    <property type="match status" value="1"/>
</dbReference>
<dbReference type="FunFam" id="3.40.50.300:FF:000604">
    <property type="entry name" value="ABC transporter B family member 28"/>
    <property type="match status" value="1"/>
</dbReference>
<keyword evidence="5 15" id="KW-0812">Transmembrane</keyword>
<dbReference type="SUPFAM" id="SSF90123">
    <property type="entry name" value="ABC transporter transmembrane region"/>
    <property type="match status" value="1"/>
</dbReference>
<keyword evidence="6" id="KW-0547">Nucleotide-binding</keyword>
<evidence type="ECO:0000313" key="20">
    <source>
        <dbReference type="Proteomes" id="UP000552038"/>
    </source>
</evidence>
<dbReference type="GO" id="GO:0005886">
    <property type="term" value="C:plasma membrane"/>
    <property type="evidence" value="ECO:0007669"/>
    <property type="project" value="UniProtKB-SubCell"/>
</dbReference>
<evidence type="ECO:0000256" key="5">
    <source>
        <dbReference type="ARBA" id="ARBA00022692"/>
    </source>
</evidence>
<dbReference type="InterPro" id="IPR003439">
    <property type="entry name" value="ABC_transporter-like_ATP-bd"/>
</dbReference>
<evidence type="ECO:0000256" key="7">
    <source>
        <dbReference type="ARBA" id="ARBA00022801"/>
    </source>
</evidence>
<evidence type="ECO:0000256" key="1">
    <source>
        <dbReference type="ARBA" id="ARBA00004651"/>
    </source>
</evidence>
<accession>A0AAP7A595</accession>
<dbReference type="GO" id="GO:0005524">
    <property type="term" value="F:ATP binding"/>
    <property type="evidence" value="ECO:0007669"/>
    <property type="project" value="UniProtKB-KW"/>
</dbReference>
<feature type="transmembrane region" description="Helical" evidence="15">
    <location>
        <begin position="201"/>
        <end position="219"/>
    </location>
</feature>
<dbReference type="GO" id="GO:0015031">
    <property type="term" value="P:protein transport"/>
    <property type="evidence" value="ECO:0007669"/>
    <property type="project" value="UniProtKB-KW"/>
</dbReference>
<dbReference type="GO" id="GO:0005737">
    <property type="term" value="C:cytoplasm"/>
    <property type="evidence" value="ECO:0007669"/>
    <property type="project" value="UniProtKB-ARBA"/>
</dbReference>
<dbReference type="Proteomes" id="UP000552038">
    <property type="component" value="Unassembled WGS sequence"/>
</dbReference>
<dbReference type="GO" id="GO:0008234">
    <property type="term" value="F:cysteine-type peptidase activity"/>
    <property type="evidence" value="ECO:0007669"/>
    <property type="project" value="UniProtKB-KW"/>
</dbReference>
<dbReference type="PROSITE" id="PS50990">
    <property type="entry name" value="PEPTIDASE_C39"/>
    <property type="match status" value="1"/>
</dbReference>
<evidence type="ECO:0000256" key="15">
    <source>
        <dbReference type="SAM" id="Phobius"/>
    </source>
</evidence>
<feature type="domain" description="Peptidase C39" evidence="18">
    <location>
        <begin position="11"/>
        <end position="135"/>
    </location>
</feature>
<dbReference type="GO" id="GO:0043214">
    <property type="term" value="F:ABC-type bacteriocin transporter activity"/>
    <property type="evidence" value="ECO:0007669"/>
    <property type="project" value="InterPro"/>
</dbReference>
<dbReference type="Pfam" id="PF03412">
    <property type="entry name" value="Peptidase_C39"/>
    <property type="match status" value="1"/>
</dbReference>
<dbReference type="CDD" id="cd02418">
    <property type="entry name" value="Peptidase_C39B"/>
    <property type="match status" value="1"/>
</dbReference>
<reference evidence="19 20" key="1">
    <citation type="submission" date="2020-05" db="EMBL/GenBank/DDBJ databases">
        <title>Whole genome sequencing and identification of novel metabolites from Paenibacillus alvei strain JR949.</title>
        <authorList>
            <person name="Rajendhran J."/>
            <person name="Sree Pranav P."/>
            <person name="Mahalakshmi B."/>
            <person name="Karthikeyan R."/>
        </authorList>
    </citation>
    <scope>NUCLEOTIDE SEQUENCE [LARGE SCALE GENOMIC DNA]</scope>
    <source>
        <strain evidence="19 20">JR949</strain>
    </source>
</reference>
<feature type="transmembrane region" description="Helical" evidence="15">
    <location>
        <begin position="275"/>
        <end position="298"/>
    </location>
</feature>
<keyword evidence="2" id="KW-0813">Transport</keyword>
<evidence type="ECO:0000256" key="3">
    <source>
        <dbReference type="ARBA" id="ARBA00022475"/>
    </source>
</evidence>
<evidence type="ECO:0000256" key="14">
    <source>
        <dbReference type="ARBA" id="ARBA00043264"/>
    </source>
</evidence>
<evidence type="ECO:0000256" key="10">
    <source>
        <dbReference type="ARBA" id="ARBA00022927"/>
    </source>
</evidence>
<dbReference type="AlphaFoldDB" id="A0AAP7A595"/>
<dbReference type="InterPro" id="IPR017871">
    <property type="entry name" value="ABC_transporter-like_CS"/>
</dbReference>
<dbReference type="Gene3D" id="3.90.70.10">
    <property type="entry name" value="Cysteine proteinases"/>
    <property type="match status" value="1"/>
</dbReference>
<evidence type="ECO:0000256" key="6">
    <source>
        <dbReference type="ARBA" id="ARBA00022741"/>
    </source>
</evidence>
<evidence type="ECO:0000256" key="11">
    <source>
        <dbReference type="ARBA" id="ARBA00022967"/>
    </source>
</evidence>
<dbReference type="PROSITE" id="PS50929">
    <property type="entry name" value="ABC_TM1F"/>
    <property type="match status" value="1"/>
</dbReference>
<feature type="transmembrane region" description="Helical" evidence="15">
    <location>
        <begin position="164"/>
        <end position="186"/>
    </location>
</feature>
<dbReference type="InterPro" id="IPR005074">
    <property type="entry name" value="Peptidase_C39"/>
</dbReference>
<comment type="subcellular location">
    <subcellularLocation>
        <location evidence="1">Cell membrane</location>
        <topology evidence="1">Multi-pass membrane protein</topology>
    </subcellularLocation>
</comment>
<protein>
    <submittedName>
        <fullName evidence="19">Peptidase domain-containing ABC transporter</fullName>
    </submittedName>
</protein>
<keyword evidence="13 15" id="KW-0472">Membrane</keyword>
<organism evidence="19 20">
    <name type="scientific">Paenibacillus alvei</name>
    <name type="common">Bacillus alvei</name>
    <dbReference type="NCBI Taxonomy" id="44250"/>
    <lineage>
        <taxon>Bacteria</taxon>
        <taxon>Bacillati</taxon>
        <taxon>Bacillota</taxon>
        <taxon>Bacilli</taxon>
        <taxon>Bacillales</taxon>
        <taxon>Paenibacillaceae</taxon>
        <taxon>Paenibacillus</taxon>
    </lineage>
</organism>
<dbReference type="GO" id="GO:0016887">
    <property type="term" value="F:ATP hydrolysis activity"/>
    <property type="evidence" value="ECO:0007669"/>
    <property type="project" value="InterPro"/>
</dbReference>
<keyword evidence="9" id="KW-0067">ATP-binding</keyword>
<dbReference type="SUPFAM" id="SSF52540">
    <property type="entry name" value="P-loop containing nucleoside triphosphate hydrolases"/>
    <property type="match status" value="1"/>
</dbReference>
<dbReference type="CDD" id="cd18570">
    <property type="entry name" value="ABC_6TM_PCAT1_LagD_like"/>
    <property type="match status" value="1"/>
</dbReference>
<dbReference type="EMBL" id="JABFOR010000033">
    <property type="protein sequence ID" value="NOJ72932.1"/>
    <property type="molecule type" value="Genomic_DNA"/>
</dbReference>
<dbReference type="GO" id="GO:0034040">
    <property type="term" value="F:ATPase-coupled lipid transmembrane transporter activity"/>
    <property type="evidence" value="ECO:0007669"/>
    <property type="project" value="TreeGrafter"/>
</dbReference>
<dbReference type="SMART" id="SM00382">
    <property type="entry name" value="AAA"/>
    <property type="match status" value="1"/>
</dbReference>
<comment type="caution">
    <text evidence="19">The sequence shown here is derived from an EMBL/GenBank/DDBJ whole genome shotgun (WGS) entry which is preliminary data.</text>
</comment>
<dbReference type="RefSeq" id="WP_171418497.1">
    <property type="nucleotide sequence ID" value="NZ_JABFOR010000033.1"/>
</dbReference>
<evidence type="ECO:0000256" key="9">
    <source>
        <dbReference type="ARBA" id="ARBA00022840"/>
    </source>
</evidence>
<dbReference type="PROSITE" id="PS50893">
    <property type="entry name" value="ABC_TRANSPORTER_2"/>
    <property type="match status" value="1"/>
</dbReference>
<dbReference type="PANTHER" id="PTHR24221:SF654">
    <property type="entry name" value="ATP-BINDING CASSETTE SUB-FAMILY B MEMBER 6"/>
    <property type="match status" value="1"/>
</dbReference>
<dbReference type="NCBIfam" id="TIGR01193">
    <property type="entry name" value="bacteriocin_ABC"/>
    <property type="match status" value="1"/>
</dbReference>
<evidence type="ECO:0000256" key="4">
    <source>
        <dbReference type="ARBA" id="ARBA00022670"/>
    </source>
</evidence>
<dbReference type="InterPro" id="IPR036640">
    <property type="entry name" value="ABC1_TM_sf"/>
</dbReference>
<feature type="domain" description="ABC transporter" evidence="16">
    <location>
        <begin position="481"/>
        <end position="715"/>
    </location>
</feature>